<proteinExistence type="predicted"/>
<dbReference type="Proteomes" id="UP000614469">
    <property type="component" value="Unassembled WGS sequence"/>
</dbReference>
<organism evidence="1 2">
    <name type="scientific">Candidatus Desulfolinea nitratireducens</name>
    <dbReference type="NCBI Taxonomy" id="2841698"/>
    <lineage>
        <taxon>Bacteria</taxon>
        <taxon>Bacillati</taxon>
        <taxon>Chloroflexota</taxon>
        <taxon>Anaerolineae</taxon>
        <taxon>Anaerolineales</taxon>
        <taxon>Anaerolineales incertae sedis</taxon>
        <taxon>Candidatus Desulfolinea</taxon>
    </lineage>
</organism>
<dbReference type="AlphaFoldDB" id="A0A8J6TEY8"/>
<protein>
    <submittedName>
        <fullName evidence="1">Uncharacterized protein</fullName>
    </submittedName>
</protein>
<gene>
    <name evidence="1" type="ORF">H8E29_07915</name>
</gene>
<accession>A0A8J6TEY8</accession>
<sequence length="75" mass="8134">MSLDDGIAQIQEKITAVSADIEMKTVKMSAEEARISVYAPAGEMNAIQDATLMPTIELLNSDGLDIQVFVYDKNA</sequence>
<evidence type="ECO:0000313" key="1">
    <source>
        <dbReference type="EMBL" id="MBC8335173.1"/>
    </source>
</evidence>
<evidence type="ECO:0000313" key="2">
    <source>
        <dbReference type="Proteomes" id="UP000614469"/>
    </source>
</evidence>
<name>A0A8J6TEY8_9CHLR</name>
<reference evidence="1 2" key="1">
    <citation type="submission" date="2020-08" db="EMBL/GenBank/DDBJ databases">
        <title>Bridging the membrane lipid divide: bacteria of the FCB group superphylum have the potential to synthesize archaeal ether lipids.</title>
        <authorList>
            <person name="Villanueva L."/>
            <person name="Von Meijenfeldt F.A.B."/>
            <person name="Westbye A.B."/>
            <person name="Yadav S."/>
            <person name="Hopmans E.C."/>
            <person name="Dutilh B.E."/>
            <person name="Sinninghe Damste J.S."/>
        </authorList>
    </citation>
    <scope>NUCLEOTIDE SEQUENCE [LARGE SCALE GENOMIC DNA]</scope>
    <source>
        <strain evidence="1">NIOZ-UU36</strain>
    </source>
</reference>
<comment type="caution">
    <text evidence="1">The sequence shown here is derived from an EMBL/GenBank/DDBJ whole genome shotgun (WGS) entry which is preliminary data.</text>
</comment>
<dbReference type="EMBL" id="JACNJN010000093">
    <property type="protein sequence ID" value="MBC8335173.1"/>
    <property type="molecule type" value="Genomic_DNA"/>
</dbReference>